<comment type="caution">
    <text evidence="4">The sequence shown here is derived from an EMBL/GenBank/DDBJ whole genome shotgun (WGS) entry which is preliminary data.</text>
</comment>
<sequence>MHKRLAIGVVTGALAAGAVAGVAAGLPALADGSGGSGKSGTSGQHQADGRDRGPGHGSGHGHGPGAGRFAALHGEFTVKDEKGAYVLRDVQSGKVRAVSATSLTVRSDDGTDWTWTLDSGTRVGHGQKIDTIKTGDTVRVEGARSGDVRTAAFVGEPPSGKDGRDGKDGDHGRAGHGSNGDHGDHGDHEDGGQDARPSE</sequence>
<protein>
    <recommendedName>
        <fullName evidence="3">DUF5666 domain-containing protein</fullName>
    </recommendedName>
</protein>
<feature type="region of interest" description="Disordered" evidence="1">
    <location>
        <begin position="143"/>
        <end position="199"/>
    </location>
</feature>
<accession>A0A3M2LPC4</accession>
<feature type="signal peptide" evidence="2">
    <location>
        <begin position="1"/>
        <end position="20"/>
    </location>
</feature>
<dbReference type="EMBL" id="RFFG01000072">
    <property type="protein sequence ID" value="RMI39182.1"/>
    <property type="molecule type" value="Genomic_DNA"/>
</dbReference>
<keyword evidence="5" id="KW-1185">Reference proteome</keyword>
<feature type="compositionally biased region" description="Gly residues" evidence="1">
    <location>
        <begin position="55"/>
        <end position="66"/>
    </location>
</feature>
<feature type="chain" id="PRO_5038819401" description="DUF5666 domain-containing protein" evidence="2">
    <location>
        <begin position="21"/>
        <end position="199"/>
    </location>
</feature>
<dbReference type="Pfam" id="PF18914">
    <property type="entry name" value="DUF5666"/>
    <property type="match status" value="1"/>
</dbReference>
<dbReference type="InterPro" id="IPR043724">
    <property type="entry name" value="DUF5666"/>
</dbReference>
<evidence type="ECO:0000256" key="1">
    <source>
        <dbReference type="SAM" id="MobiDB-lite"/>
    </source>
</evidence>
<proteinExistence type="predicted"/>
<feature type="domain" description="DUF5666" evidence="3">
    <location>
        <begin position="93"/>
        <end position="151"/>
    </location>
</feature>
<gene>
    <name evidence="4" type="ORF">EBO15_30470</name>
</gene>
<dbReference type="RefSeq" id="WP_122197916.1">
    <property type="nucleotide sequence ID" value="NZ_JBHSKC010000015.1"/>
</dbReference>
<evidence type="ECO:0000313" key="4">
    <source>
        <dbReference type="EMBL" id="RMI39182.1"/>
    </source>
</evidence>
<feature type="region of interest" description="Disordered" evidence="1">
    <location>
        <begin position="32"/>
        <end position="69"/>
    </location>
</feature>
<evidence type="ECO:0000313" key="5">
    <source>
        <dbReference type="Proteomes" id="UP000282674"/>
    </source>
</evidence>
<organism evidence="4 5">
    <name type="scientific">Actinomadura harenae</name>
    <dbReference type="NCBI Taxonomy" id="2483351"/>
    <lineage>
        <taxon>Bacteria</taxon>
        <taxon>Bacillati</taxon>
        <taxon>Actinomycetota</taxon>
        <taxon>Actinomycetes</taxon>
        <taxon>Streptosporangiales</taxon>
        <taxon>Thermomonosporaceae</taxon>
        <taxon>Actinomadura</taxon>
    </lineage>
</organism>
<keyword evidence="2" id="KW-0732">Signal</keyword>
<feature type="compositionally biased region" description="Basic and acidic residues" evidence="1">
    <location>
        <begin position="159"/>
        <end position="199"/>
    </location>
</feature>
<name>A0A3M2LPC4_9ACTN</name>
<dbReference type="OrthoDB" id="4186170at2"/>
<dbReference type="Proteomes" id="UP000282674">
    <property type="component" value="Unassembled WGS sequence"/>
</dbReference>
<reference evidence="4 5" key="1">
    <citation type="submission" date="2018-10" db="EMBL/GenBank/DDBJ databases">
        <title>Isolation from soil.</title>
        <authorList>
            <person name="Hu J."/>
        </authorList>
    </citation>
    <scope>NUCLEOTIDE SEQUENCE [LARGE SCALE GENOMIC DNA]</scope>
    <source>
        <strain evidence="4 5">NEAU-Ht49</strain>
    </source>
</reference>
<evidence type="ECO:0000259" key="3">
    <source>
        <dbReference type="Pfam" id="PF18914"/>
    </source>
</evidence>
<dbReference type="AlphaFoldDB" id="A0A3M2LPC4"/>
<evidence type="ECO:0000256" key="2">
    <source>
        <dbReference type="SAM" id="SignalP"/>
    </source>
</evidence>